<keyword evidence="3" id="KW-1185">Reference proteome</keyword>
<dbReference type="Proteomes" id="UP001215598">
    <property type="component" value="Unassembled WGS sequence"/>
</dbReference>
<proteinExistence type="predicted"/>
<comment type="caution">
    <text evidence="2">The sequence shown here is derived from an EMBL/GenBank/DDBJ whole genome shotgun (WGS) entry which is preliminary data.</text>
</comment>
<name>A0AAD7HPJ9_9AGAR</name>
<feature type="coiled-coil region" evidence="1">
    <location>
        <begin position="155"/>
        <end position="182"/>
    </location>
</feature>
<evidence type="ECO:0000313" key="2">
    <source>
        <dbReference type="EMBL" id="KAJ7725388.1"/>
    </source>
</evidence>
<reference evidence="2" key="1">
    <citation type="submission" date="2023-03" db="EMBL/GenBank/DDBJ databases">
        <title>Massive genome expansion in bonnet fungi (Mycena s.s.) driven by repeated elements and novel gene families across ecological guilds.</title>
        <authorList>
            <consortium name="Lawrence Berkeley National Laboratory"/>
            <person name="Harder C.B."/>
            <person name="Miyauchi S."/>
            <person name="Viragh M."/>
            <person name="Kuo A."/>
            <person name="Thoen E."/>
            <person name="Andreopoulos B."/>
            <person name="Lu D."/>
            <person name="Skrede I."/>
            <person name="Drula E."/>
            <person name="Henrissat B."/>
            <person name="Morin E."/>
            <person name="Kohler A."/>
            <person name="Barry K."/>
            <person name="LaButti K."/>
            <person name="Morin E."/>
            <person name="Salamov A."/>
            <person name="Lipzen A."/>
            <person name="Mereny Z."/>
            <person name="Hegedus B."/>
            <person name="Baldrian P."/>
            <person name="Stursova M."/>
            <person name="Weitz H."/>
            <person name="Taylor A."/>
            <person name="Grigoriev I.V."/>
            <person name="Nagy L.G."/>
            <person name="Martin F."/>
            <person name="Kauserud H."/>
        </authorList>
    </citation>
    <scope>NUCLEOTIDE SEQUENCE</scope>
    <source>
        <strain evidence="2">CBHHK182m</strain>
    </source>
</reference>
<evidence type="ECO:0000256" key="1">
    <source>
        <dbReference type="SAM" id="Coils"/>
    </source>
</evidence>
<organism evidence="2 3">
    <name type="scientific">Mycena metata</name>
    <dbReference type="NCBI Taxonomy" id="1033252"/>
    <lineage>
        <taxon>Eukaryota</taxon>
        <taxon>Fungi</taxon>
        <taxon>Dikarya</taxon>
        <taxon>Basidiomycota</taxon>
        <taxon>Agaricomycotina</taxon>
        <taxon>Agaricomycetes</taxon>
        <taxon>Agaricomycetidae</taxon>
        <taxon>Agaricales</taxon>
        <taxon>Marasmiineae</taxon>
        <taxon>Mycenaceae</taxon>
        <taxon>Mycena</taxon>
    </lineage>
</organism>
<gene>
    <name evidence="2" type="ORF">B0H16DRAFT_1736233</name>
</gene>
<protein>
    <submittedName>
        <fullName evidence="2">Uncharacterized protein</fullName>
    </submittedName>
</protein>
<accession>A0AAD7HPJ9</accession>
<dbReference type="EMBL" id="JARKIB010000195">
    <property type="protein sequence ID" value="KAJ7725388.1"/>
    <property type="molecule type" value="Genomic_DNA"/>
</dbReference>
<sequence>MSTTTLPATTPSTLAHQTVSEELLVATPSVQELHVTAAPGDDVAQQHPDYAEIDGLYTELLDNIENQFRIFDATPQSVEGKFPKVKAKYVWNPANQGFDKIELDLSTPEDVTRLLLSHDILRRKIIFIKQFNLPGGFARAFRVRKESMLALKAEFTELSVRHDELKARYADLEARYTELEMKVVIPNVGLIPAELAEARNAA</sequence>
<keyword evidence="1" id="KW-0175">Coiled coil</keyword>
<evidence type="ECO:0000313" key="3">
    <source>
        <dbReference type="Proteomes" id="UP001215598"/>
    </source>
</evidence>
<dbReference type="AlphaFoldDB" id="A0AAD7HPJ9"/>